<keyword evidence="3 7" id="KW-0547">Nucleotide-binding</keyword>
<protein>
    <recommendedName>
        <fullName evidence="7">Shikimate kinase</fullName>
        <shortName evidence="7">SK</shortName>
        <ecNumber evidence="7">2.7.1.71</ecNumber>
    </recommendedName>
</protein>
<organism evidence="8 9">
    <name type="scientific">Alistipes indistinctus YIT 12060</name>
    <dbReference type="NCBI Taxonomy" id="742725"/>
    <lineage>
        <taxon>Bacteria</taxon>
        <taxon>Pseudomonadati</taxon>
        <taxon>Bacteroidota</taxon>
        <taxon>Bacteroidia</taxon>
        <taxon>Bacteroidales</taxon>
        <taxon>Rikenellaceae</taxon>
        <taxon>Alistipes</taxon>
    </lineage>
</organism>
<name>G5H8D0_9BACT</name>
<dbReference type="PANTHER" id="PTHR21087:SF16">
    <property type="entry name" value="SHIKIMATE KINASE 1, CHLOROPLASTIC"/>
    <property type="match status" value="1"/>
</dbReference>
<dbReference type="SUPFAM" id="SSF52540">
    <property type="entry name" value="P-loop containing nucleoside triphosphate hydrolases"/>
    <property type="match status" value="1"/>
</dbReference>
<accession>G5H8D0</accession>
<dbReference type="GO" id="GO:0005524">
    <property type="term" value="F:ATP binding"/>
    <property type="evidence" value="ECO:0007669"/>
    <property type="project" value="UniProtKB-UniRule"/>
</dbReference>
<dbReference type="NCBIfam" id="NF010555">
    <property type="entry name" value="PRK13949.1"/>
    <property type="match status" value="1"/>
</dbReference>
<dbReference type="STRING" id="742725.HMPREF9450_01190"/>
<evidence type="ECO:0000256" key="5">
    <source>
        <dbReference type="ARBA" id="ARBA00022840"/>
    </source>
</evidence>
<keyword evidence="5 7" id="KW-0067">ATP-binding</keyword>
<feature type="binding site" evidence="7">
    <location>
        <position position="24"/>
    </location>
    <ligand>
        <name>substrate</name>
    </ligand>
</feature>
<proteinExistence type="inferred from homology"/>
<dbReference type="Gene3D" id="3.40.50.300">
    <property type="entry name" value="P-loop containing nucleotide triphosphate hydrolases"/>
    <property type="match status" value="1"/>
</dbReference>
<evidence type="ECO:0000313" key="8">
    <source>
        <dbReference type="EMBL" id="EHB92325.1"/>
    </source>
</evidence>
<evidence type="ECO:0000313" key="9">
    <source>
        <dbReference type="Proteomes" id="UP000006008"/>
    </source>
</evidence>
<comment type="subcellular location">
    <subcellularLocation>
        <location evidence="7">Cytoplasm</location>
    </subcellularLocation>
</comment>
<keyword evidence="7" id="KW-0479">Metal-binding</keyword>
<evidence type="ECO:0000256" key="6">
    <source>
        <dbReference type="ARBA" id="ARBA00023141"/>
    </source>
</evidence>
<dbReference type="PATRIC" id="fig|742725.3.peg.1261"/>
<dbReference type="HAMAP" id="MF_00109">
    <property type="entry name" value="Shikimate_kinase"/>
    <property type="match status" value="1"/>
</dbReference>
<dbReference type="CDD" id="cd00464">
    <property type="entry name" value="SK"/>
    <property type="match status" value="1"/>
</dbReference>
<feature type="binding site" evidence="7">
    <location>
        <position position="70"/>
    </location>
    <ligand>
        <name>substrate</name>
    </ligand>
</feature>
<feature type="binding site" evidence="7">
    <location>
        <begin position="2"/>
        <end position="7"/>
    </location>
    <ligand>
        <name>ATP</name>
        <dbReference type="ChEBI" id="CHEBI:30616"/>
    </ligand>
</feature>
<evidence type="ECO:0000256" key="2">
    <source>
        <dbReference type="ARBA" id="ARBA00022679"/>
    </source>
</evidence>
<dbReference type="EMBL" id="ADLD01000011">
    <property type="protein sequence ID" value="EHB92325.1"/>
    <property type="molecule type" value="Genomic_DNA"/>
</dbReference>
<evidence type="ECO:0000256" key="7">
    <source>
        <dbReference type="HAMAP-Rule" id="MF_00109"/>
    </source>
</evidence>
<dbReference type="Proteomes" id="UP000006008">
    <property type="component" value="Unassembled WGS sequence"/>
</dbReference>
<evidence type="ECO:0000256" key="4">
    <source>
        <dbReference type="ARBA" id="ARBA00022777"/>
    </source>
</evidence>
<evidence type="ECO:0000256" key="3">
    <source>
        <dbReference type="ARBA" id="ARBA00022741"/>
    </source>
</evidence>
<keyword evidence="6 7" id="KW-0057">Aromatic amino acid biosynthesis</keyword>
<keyword evidence="4 7" id="KW-0418">Kinase</keyword>
<comment type="caution">
    <text evidence="7">Lacks conserved residue(s) required for the propagation of feature annotation.</text>
</comment>
<reference evidence="8 9" key="1">
    <citation type="submission" date="2011-08" db="EMBL/GenBank/DDBJ databases">
        <title>The Genome Sequence of Alistipes indistinctus YIT 12060.</title>
        <authorList>
            <consortium name="The Broad Institute Genome Sequencing Platform"/>
            <person name="Earl A."/>
            <person name="Ward D."/>
            <person name="Feldgarden M."/>
            <person name="Gevers D."/>
            <person name="Morotomi M."/>
            <person name="Young S.K."/>
            <person name="Zeng Q."/>
            <person name="Gargeya S."/>
            <person name="Fitzgerald M."/>
            <person name="Haas B."/>
            <person name="Abouelleil A."/>
            <person name="Alvarado L."/>
            <person name="Arachchi H.M."/>
            <person name="Berlin A."/>
            <person name="Brown A."/>
            <person name="Chapman S.B."/>
            <person name="Chen Z."/>
            <person name="Dunbar C."/>
            <person name="Freedman E."/>
            <person name="Gearin G."/>
            <person name="Gellesch M."/>
            <person name="Goldberg J."/>
            <person name="Griggs A."/>
            <person name="Gujja S."/>
            <person name="Heiman D."/>
            <person name="Howarth C."/>
            <person name="Larson L."/>
            <person name="Lui A."/>
            <person name="MacDonald P.J.P."/>
            <person name="Montmayeur A."/>
            <person name="Murphy C."/>
            <person name="Neiman D."/>
            <person name="Pearson M."/>
            <person name="Priest M."/>
            <person name="Roberts A."/>
            <person name="Saif S."/>
            <person name="Shea T."/>
            <person name="Shenoy N."/>
            <person name="Sisk P."/>
            <person name="Stolte C."/>
            <person name="Sykes S."/>
            <person name="Wortman J."/>
            <person name="Nusbaum C."/>
            <person name="Birren B."/>
        </authorList>
    </citation>
    <scope>NUCLEOTIDE SEQUENCE [LARGE SCALE GENOMIC DNA]</scope>
    <source>
        <strain evidence="8 9">YIT 12060</strain>
    </source>
</reference>
<comment type="similarity">
    <text evidence="7">Belongs to the shikimate kinase family.</text>
</comment>
<comment type="pathway">
    <text evidence="7">Metabolic intermediate biosynthesis; chorismate biosynthesis; chorismate from D-erythrose 4-phosphate and phosphoenolpyruvate: step 5/7.</text>
</comment>
<dbReference type="Pfam" id="PF01202">
    <property type="entry name" value="SKI"/>
    <property type="match status" value="1"/>
</dbReference>
<comment type="cofactor">
    <cofactor evidence="7">
        <name>Mg(2+)</name>
        <dbReference type="ChEBI" id="CHEBI:18420"/>
    </cofactor>
    <text evidence="7">Binds 1 Mg(2+) ion per subunit.</text>
</comment>
<feature type="binding site" evidence="7">
    <location>
        <position position="48"/>
    </location>
    <ligand>
        <name>substrate</name>
    </ligand>
</feature>
<dbReference type="EC" id="2.7.1.71" evidence="7"/>
<dbReference type="GO" id="GO:0004765">
    <property type="term" value="F:shikimate kinase activity"/>
    <property type="evidence" value="ECO:0007669"/>
    <property type="project" value="UniProtKB-UniRule"/>
</dbReference>
<dbReference type="GO" id="GO:0000287">
    <property type="term" value="F:magnesium ion binding"/>
    <property type="evidence" value="ECO:0007669"/>
    <property type="project" value="UniProtKB-UniRule"/>
</dbReference>
<comment type="caution">
    <text evidence="8">The sequence shown here is derived from an EMBL/GenBank/DDBJ whole genome shotgun (WGS) entry which is preliminary data.</text>
</comment>
<dbReference type="AlphaFoldDB" id="G5H8D0"/>
<feature type="binding site" evidence="7">
    <location>
        <position position="131"/>
    </location>
    <ligand>
        <name>substrate</name>
    </ligand>
</feature>
<dbReference type="PANTHER" id="PTHR21087">
    <property type="entry name" value="SHIKIMATE KINASE"/>
    <property type="match status" value="1"/>
</dbReference>
<dbReference type="GO" id="GO:0009423">
    <property type="term" value="P:chorismate biosynthetic process"/>
    <property type="evidence" value="ECO:0007669"/>
    <property type="project" value="UniProtKB-UniRule"/>
</dbReference>
<dbReference type="GO" id="GO:0008652">
    <property type="term" value="P:amino acid biosynthetic process"/>
    <property type="evidence" value="ECO:0007669"/>
    <property type="project" value="UniProtKB-KW"/>
</dbReference>
<dbReference type="eggNOG" id="COG0703">
    <property type="taxonomic scope" value="Bacteria"/>
</dbReference>
<feature type="binding site" evidence="7">
    <location>
        <position position="109"/>
    </location>
    <ligand>
        <name>ATP</name>
        <dbReference type="ChEBI" id="CHEBI:30616"/>
    </ligand>
</feature>
<comment type="subunit">
    <text evidence="7">Monomer.</text>
</comment>
<dbReference type="InterPro" id="IPR031322">
    <property type="entry name" value="Shikimate/glucono_kinase"/>
</dbReference>
<dbReference type="PRINTS" id="PR01100">
    <property type="entry name" value="SHIKIMTKNASE"/>
</dbReference>
<keyword evidence="9" id="KW-1185">Reference proteome</keyword>
<dbReference type="HOGENOM" id="CLU_057607_4_0_10"/>
<feature type="binding site" evidence="7">
    <location>
        <position position="6"/>
    </location>
    <ligand>
        <name>Mg(2+)</name>
        <dbReference type="ChEBI" id="CHEBI:18420"/>
    </ligand>
</feature>
<gene>
    <name evidence="7" type="primary">aroK</name>
    <name evidence="8" type="ORF">HMPREF9450_01190</name>
</gene>
<dbReference type="UniPathway" id="UPA00053">
    <property type="reaction ID" value="UER00088"/>
</dbReference>
<evidence type="ECO:0000256" key="1">
    <source>
        <dbReference type="ARBA" id="ARBA00022605"/>
    </source>
</evidence>
<dbReference type="InterPro" id="IPR027417">
    <property type="entry name" value="P-loop_NTPase"/>
</dbReference>
<dbReference type="GO" id="GO:0009073">
    <property type="term" value="P:aromatic amino acid family biosynthetic process"/>
    <property type="evidence" value="ECO:0007669"/>
    <property type="project" value="UniProtKB-KW"/>
</dbReference>
<dbReference type="InterPro" id="IPR000623">
    <property type="entry name" value="Shikimate_kinase/TSH1"/>
</dbReference>
<comment type="function">
    <text evidence="7">Catalyzes the specific phosphorylation of the 3-hydroxyl group of shikimic acid using ATP as a cosubstrate.</text>
</comment>
<keyword evidence="1 7" id="KW-0028">Amino-acid biosynthesis</keyword>
<keyword evidence="2 7" id="KW-0808">Transferase</keyword>
<sequence>MGCGKSSIGRPLAKRLGLKFVDMDTEIERRCGVSVQQFFADRGEEAFRRLERELLRELTSAEDTVVATGGGVPCFFDNMELMNGAGVTVYFKLAPEKLAARLEHGKAKRPLLRGKSQQELVEYIRENLERREPFYSRARLIVACDSMSDEYVARHVEMYMENSQPKREQL</sequence>
<comment type="catalytic activity">
    <reaction evidence="7">
        <text>shikimate + ATP = 3-phosphoshikimate + ADP + H(+)</text>
        <dbReference type="Rhea" id="RHEA:13121"/>
        <dbReference type="ChEBI" id="CHEBI:15378"/>
        <dbReference type="ChEBI" id="CHEBI:30616"/>
        <dbReference type="ChEBI" id="CHEBI:36208"/>
        <dbReference type="ChEBI" id="CHEBI:145989"/>
        <dbReference type="ChEBI" id="CHEBI:456216"/>
        <dbReference type="EC" id="2.7.1.71"/>
    </reaction>
</comment>
<keyword evidence="7" id="KW-0460">Magnesium</keyword>
<dbReference type="GO" id="GO:0005829">
    <property type="term" value="C:cytosol"/>
    <property type="evidence" value="ECO:0007669"/>
    <property type="project" value="TreeGrafter"/>
</dbReference>
<keyword evidence="7" id="KW-0963">Cytoplasm</keyword>